<accession>A0A1M2VWE8</accession>
<gene>
    <name evidence="2" type="ORF">TRAPUB_11549</name>
</gene>
<evidence type="ECO:0000313" key="2">
    <source>
        <dbReference type="EMBL" id="OJT11903.1"/>
    </source>
</evidence>
<dbReference type="Proteomes" id="UP000184267">
    <property type="component" value="Unassembled WGS sequence"/>
</dbReference>
<proteinExistence type="predicted"/>
<evidence type="ECO:0000313" key="3">
    <source>
        <dbReference type="Proteomes" id="UP000184267"/>
    </source>
</evidence>
<protein>
    <submittedName>
        <fullName evidence="2">Uncharacterized protein</fullName>
    </submittedName>
</protein>
<name>A0A1M2VWE8_TRAPU</name>
<keyword evidence="3" id="KW-1185">Reference proteome</keyword>
<comment type="caution">
    <text evidence="2">The sequence shown here is derived from an EMBL/GenBank/DDBJ whole genome shotgun (WGS) entry which is preliminary data.</text>
</comment>
<dbReference type="OMA" id="EKRASHI"/>
<dbReference type="EMBL" id="MNAD01000557">
    <property type="protein sequence ID" value="OJT11903.1"/>
    <property type="molecule type" value="Genomic_DNA"/>
</dbReference>
<feature type="chain" id="PRO_5009890649" evidence="1">
    <location>
        <begin position="27"/>
        <end position="52"/>
    </location>
</feature>
<reference evidence="2 3" key="1">
    <citation type="submission" date="2016-10" db="EMBL/GenBank/DDBJ databases">
        <title>Genome sequence of the basidiomycete white-rot fungus Trametes pubescens.</title>
        <authorList>
            <person name="Makela M.R."/>
            <person name="Granchi Z."/>
            <person name="Peng M."/>
            <person name="De Vries R.P."/>
            <person name="Grigoriev I."/>
            <person name="Riley R."/>
            <person name="Hilden K."/>
        </authorList>
    </citation>
    <scope>NUCLEOTIDE SEQUENCE [LARGE SCALE GENOMIC DNA]</scope>
    <source>
        <strain evidence="2 3">FBCC735</strain>
    </source>
</reference>
<feature type="signal peptide" evidence="1">
    <location>
        <begin position="1"/>
        <end position="26"/>
    </location>
</feature>
<evidence type="ECO:0000256" key="1">
    <source>
        <dbReference type="SAM" id="SignalP"/>
    </source>
</evidence>
<sequence length="52" mass="5286">MLFRLNAKLILAVVAVLALSTPFAAGAPTPCEADAAAPVAGEFCISTSEDNH</sequence>
<keyword evidence="1" id="KW-0732">Signal</keyword>
<organism evidence="2 3">
    <name type="scientific">Trametes pubescens</name>
    <name type="common">White-rot fungus</name>
    <dbReference type="NCBI Taxonomy" id="154538"/>
    <lineage>
        <taxon>Eukaryota</taxon>
        <taxon>Fungi</taxon>
        <taxon>Dikarya</taxon>
        <taxon>Basidiomycota</taxon>
        <taxon>Agaricomycotina</taxon>
        <taxon>Agaricomycetes</taxon>
        <taxon>Polyporales</taxon>
        <taxon>Polyporaceae</taxon>
        <taxon>Trametes</taxon>
    </lineage>
</organism>
<dbReference type="AlphaFoldDB" id="A0A1M2VWE8"/>